<keyword evidence="5" id="KW-0560">Oxidoreductase</keyword>
<dbReference type="SUPFAM" id="SSF52833">
    <property type="entry name" value="Thioredoxin-like"/>
    <property type="match status" value="1"/>
</dbReference>
<dbReference type="AlphaFoldDB" id="A0A3N5Z560"/>
<evidence type="ECO:0000256" key="7">
    <source>
        <dbReference type="ARBA" id="ARBA00023284"/>
    </source>
</evidence>
<dbReference type="Pfam" id="PF00578">
    <property type="entry name" value="AhpC-TSA"/>
    <property type="match status" value="1"/>
</dbReference>
<comment type="function">
    <text evidence="1">Thiol-specific peroxidase that catalyzes the reduction of hydrogen peroxide and organic hydroperoxides to water and alcohols, respectively. Plays a role in cell protection against oxidative stress by detoxifying peroxides and as sensor of hydrogen peroxide-mediated signaling events.</text>
</comment>
<keyword evidence="3" id="KW-0575">Peroxidase</keyword>
<evidence type="ECO:0000256" key="11">
    <source>
        <dbReference type="ARBA" id="ARBA00049091"/>
    </source>
</evidence>
<evidence type="ECO:0000256" key="4">
    <source>
        <dbReference type="ARBA" id="ARBA00022862"/>
    </source>
</evidence>
<dbReference type="RefSeq" id="WP_124028921.1">
    <property type="nucleotide sequence ID" value="NZ_JBHRSN010000014.1"/>
</dbReference>
<accession>A0A3N5Z560</accession>
<feature type="signal peptide" evidence="12">
    <location>
        <begin position="1"/>
        <end position="22"/>
    </location>
</feature>
<evidence type="ECO:0000256" key="1">
    <source>
        <dbReference type="ARBA" id="ARBA00003330"/>
    </source>
</evidence>
<dbReference type="EMBL" id="RPOK01000005">
    <property type="protein sequence ID" value="RPJ65374.1"/>
    <property type="molecule type" value="Genomic_DNA"/>
</dbReference>
<evidence type="ECO:0000256" key="8">
    <source>
        <dbReference type="ARBA" id="ARBA00032824"/>
    </source>
</evidence>
<dbReference type="OrthoDB" id="9809746at2"/>
<dbReference type="PROSITE" id="PS51352">
    <property type="entry name" value="THIOREDOXIN_2"/>
    <property type="match status" value="1"/>
</dbReference>
<comment type="catalytic activity">
    <reaction evidence="11">
        <text>a hydroperoxide + [thioredoxin]-dithiol = an alcohol + [thioredoxin]-disulfide + H2O</text>
        <dbReference type="Rhea" id="RHEA:62620"/>
        <dbReference type="Rhea" id="RHEA-COMP:10698"/>
        <dbReference type="Rhea" id="RHEA-COMP:10700"/>
        <dbReference type="ChEBI" id="CHEBI:15377"/>
        <dbReference type="ChEBI" id="CHEBI:29950"/>
        <dbReference type="ChEBI" id="CHEBI:30879"/>
        <dbReference type="ChEBI" id="CHEBI:35924"/>
        <dbReference type="ChEBI" id="CHEBI:50058"/>
        <dbReference type="EC" id="1.11.1.24"/>
    </reaction>
</comment>
<dbReference type="Proteomes" id="UP000275281">
    <property type="component" value="Unassembled WGS sequence"/>
</dbReference>
<evidence type="ECO:0000256" key="2">
    <source>
        <dbReference type="ARBA" id="ARBA00013017"/>
    </source>
</evidence>
<evidence type="ECO:0000256" key="9">
    <source>
        <dbReference type="ARBA" id="ARBA00038489"/>
    </source>
</evidence>
<proteinExistence type="inferred from homology"/>
<comment type="similarity">
    <text evidence="9">Belongs to the peroxiredoxin family. BCP/PrxQ subfamily.</text>
</comment>
<comment type="caution">
    <text evidence="14">The sequence shown here is derived from an EMBL/GenBank/DDBJ whole genome shotgun (WGS) entry which is preliminary data.</text>
</comment>
<dbReference type="Gene3D" id="3.40.30.10">
    <property type="entry name" value="Glutaredoxin"/>
    <property type="match status" value="1"/>
</dbReference>
<evidence type="ECO:0000313" key="15">
    <source>
        <dbReference type="Proteomes" id="UP000275281"/>
    </source>
</evidence>
<dbReference type="GO" id="GO:0005737">
    <property type="term" value="C:cytoplasm"/>
    <property type="evidence" value="ECO:0007669"/>
    <property type="project" value="TreeGrafter"/>
</dbReference>
<dbReference type="InterPro" id="IPR036249">
    <property type="entry name" value="Thioredoxin-like_sf"/>
</dbReference>
<evidence type="ECO:0000256" key="6">
    <source>
        <dbReference type="ARBA" id="ARBA00023157"/>
    </source>
</evidence>
<organism evidence="14 15">
    <name type="scientific">Alteromonas sediminis</name>
    <dbReference type="NCBI Taxonomy" id="2259342"/>
    <lineage>
        <taxon>Bacteria</taxon>
        <taxon>Pseudomonadati</taxon>
        <taxon>Pseudomonadota</taxon>
        <taxon>Gammaproteobacteria</taxon>
        <taxon>Alteromonadales</taxon>
        <taxon>Alteromonadaceae</taxon>
        <taxon>Alteromonas/Salinimonas group</taxon>
        <taxon>Alteromonas</taxon>
    </lineage>
</organism>
<dbReference type="GO" id="GO:0045454">
    <property type="term" value="P:cell redox homeostasis"/>
    <property type="evidence" value="ECO:0007669"/>
    <property type="project" value="TreeGrafter"/>
</dbReference>
<evidence type="ECO:0000256" key="3">
    <source>
        <dbReference type="ARBA" id="ARBA00022559"/>
    </source>
</evidence>
<reference evidence="14 15" key="1">
    <citation type="submission" date="2018-11" db="EMBL/GenBank/DDBJ databases">
        <authorList>
            <person name="Ye M.-Q."/>
            <person name="Du Z.-J."/>
        </authorList>
    </citation>
    <scope>NUCLEOTIDE SEQUENCE [LARGE SCALE GENOMIC DNA]</scope>
    <source>
        <strain evidence="14 15">U0105</strain>
    </source>
</reference>
<dbReference type="GO" id="GO:0008379">
    <property type="term" value="F:thioredoxin peroxidase activity"/>
    <property type="evidence" value="ECO:0007669"/>
    <property type="project" value="TreeGrafter"/>
</dbReference>
<evidence type="ECO:0000256" key="10">
    <source>
        <dbReference type="ARBA" id="ARBA00042639"/>
    </source>
</evidence>
<evidence type="ECO:0000259" key="13">
    <source>
        <dbReference type="PROSITE" id="PS51352"/>
    </source>
</evidence>
<evidence type="ECO:0000256" key="12">
    <source>
        <dbReference type="SAM" id="SignalP"/>
    </source>
</evidence>
<dbReference type="GO" id="GO:0034599">
    <property type="term" value="P:cellular response to oxidative stress"/>
    <property type="evidence" value="ECO:0007669"/>
    <property type="project" value="TreeGrafter"/>
</dbReference>
<evidence type="ECO:0000256" key="5">
    <source>
        <dbReference type="ARBA" id="ARBA00023002"/>
    </source>
</evidence>
<keyword evidence="6" id="KW-1015">Disulfide bond</keyword>
<evidence type="ECO:0000313" key="14">
    <source>
        <dbReference type="EMBL" id="RPJ65374.1"/>
    </source>
</evidence>
<dbReference type="PANTHER" id="PTHR42801">
    <property type="entry name" value="THIOREDOXIN-DEPENDENT PEROXIDE REDUCTASE"/>
    <property type="match status" value="1"/>
</dbReference>
<protein>
    <recommendedName>
        <fullName evidence="2">thioredoxin-dependent peroxiredoxin</fullName>
        <ecNumber evidence="2">1.11.1.24</ecNumber>
    </recommendedName>
    <alternativeName>
        <fullName evidence="8">Thioredoxin peroxidase</fullName>
    </alternativeName>
    <alternativeName>
        <fullName evidence="10">Thioredoxin-dependent peroxiredoxin Bcp</fullName>
    </alternativeName>
</protein>
<dbReference type="CDD" id="cd02970">
    <property type="entry name" value="PRX_like2"/>
    <property type="match status" value="1"/>
</dbReference>
<dbReference type="InterPro" id="IPR000866">
    <property type="entry name" value="AhpC/TSA"/>
</dbReference>
<dbReference type="PANTHER" id="PTHR42801:SF7">
    <property type="entry name" value="SLL1159 PROTEIN"/>
    <property type="match status" value="1"/>
</dbReference>
<dbReference type="InterPro" id="IPR013766">
    <property type="entry name" value="Thioredoxin_domain"/>
</dbReference>
<keyword evidence="4" id="KW-0049">Antioxidant</keyword>
<gene>
    <name evidence="14" type="ORF">DRW07_15840</name>
</gene>
<name>A0A3N5Z560_9ALTE</name>
<keyword evidence="7" id="KW-0676">Redox-active center</keyword>
<feature type="domain" description="Thioredoxin" evidence="13">
    <location>
        <begin position="38"/>
        <end position="209"/>
    </location>
</feature>
<feature type="chain" id="PRO_5017956612" description="thioredoxin-dependent peroxiredoxin" evidence="12">
    <location>
        <begin position="23"/>
        <end position="209"/>
    </location>
</feature>
<keyword evidence="12" id="KW-0732">Signal</keyword>
<sequence length="209" mass="22534">MKTRYLSYFLLSLSLFTATSWALDRTQLAQSADAVTPLLDGQSIPNVTVALADGSPVSLRGLAMQKPSIVLFYRGGWCPYCSRQLAGLKNIESQLVELGYQVLAVSPESPAKLQEQKLQTEFAVTLISDSALSAIKGFGVGFKVDDETVQKYTGFGISLTKDESGASVLPAPSIFIIDTMGVVRFSYVNPDFKARPSEQLILAAATALK</sequence>
<dbReference type="EC" id="1.11.1.24" evidence="2"/>
<keyword evidence="15" id="KW-1185">Reference proteome</keyword>
<dbReference type="InterPro" id="IPR050924">
    <property type="entry name" value="Peroxiredoxin_BCP/PrxQ"/>
</dbReference>